<dbReference type="EMBL" id="LSRX01000047">
    <property type="protein sequence ID" value="OLQ12216.1"/>
    <property type="molecule type" value="Genomic_DNA"/>
</dbReference>
<keyword evidence="3" id="KW-1185">Reference proteome</keyword>
<accession>A0A1Q9EXP3</accession>
<feature type="compositionally biased region" description="Polar residues" evidence="1">
    <location>
        <begin position="26"/>
        <end position="38"/>
    </location>
</feature>
<comment type="caution">
    <text evidence="2">The sequence shown here is derived from an EMBL/GenBank/DDBJ whole genome shotgun (WGS) entry which is preliminary data.</text>
</comment>
<gene>
    <name evidence="2" type="ORF">AK812_SmicGene3895</name>
</gene>
<dbReference type="AlphaFoldDB" id="A0A1Q9EXP3"/>
<proteinExistence type="predicted"/>
<organism evidence="2 3">
    <name type="scientific">Symbiodinium microadriaticum</name>
    <name type="common">Dinoflagellate</name>
    <name type="synonym">Zooxanthella microadriatica</name>
    <dbReference type="NCBI Taxonomy" id="2951"/>
    <lineage>
        <taxon>Eukaryota</taxon>
        <taxon>Sar</taxon>
        <taxon>Alveolata</taxon>
        <taxon>Dinophyceae</taxon>
        <taxon>Suessiales</taxon>
        <taxon>Symbiodiniaceae</taxon>
        <taxon>Symbiodinium</taxon>
    </lineage>
</organism>
<evidence type="ECO:0000256" key="1">
    <source>
        <dbReference type="SAM" id="MobiDB-lite"/>
    </source>
</evidence>
<sequence length="204" mass="22938">MAALRASIPEQDSDSEEDDFLPLQVPMNTCATKLSGTGLQPEEQYEPPTRSWDVTPLDQDVKAALVELGQGQSNPEELYPDVCPVATAGEERDHFDDEVPTRSWGMKPCDGEIRDALRQIRGGPQRKDGPRKSWTLLHEDPQIQDPRHNEGALMVEPFAAAASSMTQMRSLSYRRLTSRLKHEARIRLGHQLLRIHKCPLSKAF</sequence>
<dbReference type="Proteomes" id="UP000186817">
    <property type="component" value="Unassembled WGS sequence"/>
</dbReference>
<protein>
    <submittedName>
        <fullName evidence="2">Uncharacterized protein</fullName>
    </submittedName>
</protein>
<feature type="region of interest" description="Disordered" evidence="1">
    <location>
        <begin position="1"/>
        <end position="54"/>
    </location>
</feature>
<dbReference type="OrthoDB" id="432525at2759"/>
<reference evidence="2 3" key="1">
    <citation type="submission" date="2016-02" db="EMBL/GenBank/DDBJ databases">
        <title>Genome analysis of coral dinoflagellate symbionts highlights evolutionary adaptations to a symbiotic lifestyle.</title>
        <authorList>
            <person name="Aranda M."/>
            <person name="Li Y."/>
            <person name="Liew Y.J."/>
            <person name="Baumgarten S."/>
            <person name="Simakov O."/>
            <person name="Wilson M."/>
            <person name="Piel J."/>
            <person name="Ashoor H."/>
            <person name="Bougouffa S."/>
            <person name="Bajic V.B."/>
            <person name="Ryu T."/>
            <person name="Ravasi T."/>
            <person name="Bayer T."/>
            <person name="Micklem G."/>
            <person name="Kim H."/>
            <person name="Bhak J."/>
            <person name="Lajeunesse T.C."/>
            <person name="Voolstra C.R."/>
        </authorList>
    </citation>
    <scope>NUCLEOTIDE SEQUENCE [LARGE SCALE GENOMIC DNA]</scope>
    <source>
        <strain evidence="2 3">CCMP2467</strain>
    </source>
</reference>
<feature type="compositionally biased region" description="Acidic residues" evidence="1">
    <location>
        <begin position="11"/>
        <end position="20"/>
    </location>
</feature>
<evidence type="ECO:0000313" key="3">
    <source>
        <dbReference type="Proteomes" id="UP000186817"/>
    </source>
</evidence>
<name>A0A1Q9EXP3_SYMMI</name>
<evidence type="ECO:0000313" key="2">
    <source>
        <dbReference type="EMBL" id="OLQ12216.1"/>
    </source>
</evidence>